<dbReference type="Proteomes" id="UP000199470">
    <property type="component" value="Unassembled WGS sequence"/>
</dbReference>
<feature type="region of interest" description="Disordered" evidence="1">
    <location>
        <begin position="25"/>
        <end position="84"/>
    </location>
</feature>
<feature type="compositionally biased region" description="Low complexity" evidence="1">
    <location>
        <begin position="41"/>
        <end position="50"/>
    </location>
</feature>
<dbReference type="AlphaFoldDB" id="A0A1I4V2U3"/>
<dbReference type="InterPro" id="IPR011473">
    <property type="entry name" value="DUF1579"/>
</dbReference>
<accession>A0A1I4V2U3</accession>
<keyword evidence="2" id="KW-0732">Signal</keyword>
<evidence type="ECO:0000313" key="4">
    <source>
        <dbReference type="Proteomes" id="UP000199470"/>
    </source>
</evidence>
<proteinExistence type="predicted"/>
<dbReference type="RefSeq" id="WP_174900733.1">
    <property type="nucleotide sequence ID" value="NZ_FOTW01000064.1"/>
</dbReference>
<protein>
    <recommendedName>
        <fullName evidence="5">DUF1579 domain-containing protein</fullName>
    </recommendedName>
</protein>
<evidence type="ECO:0000256" key="1">
    <source>
        <dbReference type="SAM" id="MobiDB-lite"/>
    </source>
</evidence>
<gene>
    <name evidence="3" type="ORF">SAMN02982985_05903</name>
</gene>
<name>A0A1I4V2U3_9BURK</name>
<evidence type="ECO:0000256" key="2">
    <source>
        <dbReference type="SAM" id="SignalP"/>
    </source>
</evidence>
<sequence>MRIPSIVQHLVLVVGLAVAAAAPAADKTKKAAAPPDEKAAMEAMAKAGTPGEAHKKLEPLAGSFDAKSRSWMDPSKPPEESSATSVRKWVLGNRFLQEDYSGTFMGQPFTGIGYQGYDNVNKRYVGSWMDTMGTAMMTSTGSMSGKVLKSTSAMTDPVTGKSGKYTMTVNIADNDHHTLEMWGPDAAGKNVKWMEISYTRRK</sequence>
<evidence type="ECO:0000313" key="3">
    <source>
        <dbReference type="EMBL" id="SFM95443.1"/>
    </source>
</evidence>
<dbReference type="Pfam" id="PF07617">
    <property type="entry name" value="DUF1579"/>
    <property type="match status" value="1"/>
</dbReference>
<keyword evidence="4" id="KW-1185">Reference proteome</keyword>
<reference evidence="3 4" key="1">
    <citation type="submission" date="2016-10" db="EMBL/GenBank/DDBJ databases">
        <authorList>
            <person name="de Groot N.N."/>
        </authorList>
    </citation>
    <scope>NUCLEOTIDE SEQUENCE [LARGE SCALE GENOMIC DNA]</scope>
    <source>
        <strain evidence="3 4">ATCC 43154</strain>
    </source>
</reference>
<organism evidence="3 4">
    <name type="scientific">Rugamonas rubra</name>
    <dbReference type="NCBI Taxonomy" id="758825"/>
    <lineage>
        <taxon>Bacteria</taxon>
        <taxon>Pseudomonadati</taxon>
        <taxon>Pseudomonadota</taxon>
        <taxon>Betaproteobacteria</taxon>
        <taxon>Burkholderiales</taxon>
        <taxon>Oxalobacteraceae</taxon>
        <taxon>Telluria group</taxon>
        <taxon>Rugamonas</taxon>
    </lineage>
</organism>
<feature type="signal peptide" evidence="2">
    <location>
        <begin position="1"/>
        <end position="24"/>
    </location>
</feature>
<dbReference type="EMBL" id="FOTW01000064">
    <property type="protein sequence ID" value="SFM95443.1"/>
    <property type="molecule type" value="Genomic_DNA"/>
</dbReference>
<feature type="chain" id="PRO_5011493304" description="DUF1579 domain-containing protein" evidence="2">
    <location>
        <begin position="25"/>
        <end position="202"/>
    </location>
</feature>
<evidence type="ECO:0008006" key="5">
    <source>
        <dbReference type="Google" id="ProtNLM"/>
    </source>
</evidence>